<dbReference type="EMBL" id="CP017696">
    <property type="protein sequence ID" value="ATO40844.1"/>
    <property type="molecule type" value="Genomic_DNA"/>
</dbReference>
<feature type="transmembrane region" description="Helical" evidence="1">
    <location>
        <begin position="88"/>
        <end position="107"/>
    </location>
</feature>
<dbReference type="AlphaFoldDB" id="A0AAD0A8Z3"/>
<evidence type="ECO:0000313" key="3">
    <source>
        <dbReference type="Proteomes" id="UP000224056"/>
    </source>
</evidence>
<feature type="transmembrane region" description="Helical" evidence="1">
    <location>
        <begin position="56"/>
        <end position="76"/>
    </location>
</feature>
<feature type="transmembrane region" description="Helical" evidence="1">
    <location>
        <begin position="275"/>
        <end position="300"/>
    </location>
</feature>
<dbReference type="Pfam" id="PF19484">
    <property type="entry name" value="DUF6020"/>
    <property type="match status" value="1"/>
</dbReference>
<dbReference type="RefSeq" id="WP_015021303.1">
    <property type="nucleotide sequence ID" value="NZ_CP017696.1"/>
</dbReference>
<reference evidence="2 3" key="1">
    <citation type="submission" date="2016-10" db="EMBL/GenBank/DDBJ databases">
        <title>The whole genome sequencing and assembly of B. asteroides DSM 20089 strain.</title>
        <authorList>
            <person name="Lee Y.-J."/>
            <person name="Park M.-K."/>
            <person name="Yi H."/>
            <person name="Bahn Y.-S."/>
            <person name="Kim J.F."/>
            <person name="Lee D.-W."/>
        </authorList>
    </citation>
    <scope>NUCLEOTIDE SEQUENCE [LARGE SCALE GENOMIC DNA]</scope>
    <source>
        <strain evidence="2 3">DSM 20089</strain>
    </source>
</reference>
<feature type="transmembrane region" description="Helical" evidence="1">
    <location>
        <begin position="382"/>
        <end position="398"/>
    </location>
</feature>
<gene>
    <name evidence="2" type="ORF">BA20089_00610</name>
</gene>
<feature type="transmembrane region" description="Helical" evidence="1">
    <location>
        <begin position="312"/>
        <end position="330"/>
    </location>
</feature>
<evidence type="ECO:0000256" key="1">
    <source>
        <dbReference type="SAM" id="Phobius"/>
    </source>
</evidence>
<evidence type="ECO:0000313" key="2">
    <source>
        <dbReference type="EMBL" id="ATO40844.1"/>
    </source>
</evidence>
<sequence length="670" mass="74807">MALVEERARFGKTRCLLSVGIGILAAQSLTFRNVDSSAFDNFGNLAALGLDSIAQVGQVGSAALAVGIGFLFYKLYPEFEKAERRNRLTASIVACFLAFTVVLPRLMKQAITPFNSYPNYLGGVPRWQEPIFWLVALVQVLSIGSALAVGICWLMHKAADLGEYGKPEDGDAITTPGHDSIWGRGARLFDGASGHLVLATVAMVLCWTPMLIIQGPAKLGLDTMVQLIQFRTDHVWDPIMMVELPGYAGQDHHPFADTYLYGFFDELGLWLGHEILGFCILIVLQSIATAFALVVSFIWLRKRTNLPDSCVCICWCLAAFLPAFPMYMSTIVKDSTWIPIFLLWLVAFFEALYRCGNHQVIGWKLVTCLIVLGVLSGLTKKTGIYVTTLSLLLLIIFLRKQIISLFLSMLVPAVLVMGFVPMVVLPALDIAPGGPQEALSVPIQQLSKVAMVHKDELSESDRQAIDKVVDIKRMEPQWRDSSADYAKHYGYKINSSSEDRMQFIKTWVRLFFHYPKDYIAAVPYLVDSFVFGDTYYYSGPVRCGWWEAGGYKILPGYSECKPSYTQEKIGIPLNDALNKLPPFSFLGSEALYTVWLPLMAMALVVANKRYRNMLYLIPSVVNWCSLLLLAASSSRYSLCFLFMFALTIAVPFVKVERHELHLEHAAPAKR</sequence>
<name>A0AAD0A8Z3_9BIFI</name>
<proteinExistence type="predicted"/>
<feature type="transmembrane region" description="Helical" evidence="1">
    <location>
        <begin position="583"/>
        <end position="606"/>
    </location>
</feature>
<dbReference type="Proteomes" id="UP000224056">
    <property type="component" value="Chromosome"/>
</dbReference>
<accession>A0AAD0A8Z3</accession>
<feature type="transmembrane region" description="Helical" evidence="1">
    <location>
        <begin position="405"/>
        <end position="428"/>
    </location>
</feature>
<dbReference type="InterPro" id="IPR046062">
    <property type="entry name" value="DUF6020"/>
</dbReference>
<feature type="transmembrane region" description="Helical" evidence="1">
    <location>
        <begin position="336"/>
        <end position="353"/>
    </location>
</feature>
<feature type="transmembrane region" description="Helical" evidence="1">
    <location>
        <begin position="131"/>
        <end position="154"/>
    </location>
</feature>
<organism evidence="2 3">
    <name type="scientific">Bifidobacterium asteroides DSM 20089</name>
    <dbReference type="NCBI Taxonomy" id="1437594"/>
    <lineage>
        <taxon>Bacteria</taxon>
        <taxon>Bacillati</taxon>
        <taxon>Actinomycetota</taxon>
        <taxon>Actinomycetes</taxon>
        <taxon>Bifidobacteriales</taxon>
        <taxon>Bifidobacteriaceae</taxon>
        <taxon>Bifidobacterium</taxon>
    </lineage>
</organism>
<protein>
    <submittedName>
        <fullName evidence="2">Uncharacterized protein</fullName>
    </submittedName>
</protein>
<dbReference type="GeneID" id="93049880"/>
<feature type="transmembrane region" description="Helical" evidence="1">
    <location>
        <begin position="360"/>
        <end position="376"/>
    </location>
</feature>
<keyword evidence="1" id="KW-0472">Membrane</keyword>
<feature type="transmembrane region" description="Helical" evidence="1">
    <location>
        <begin position="635"/>
        <end position="653"/>
    </location>
</feature>
<keyword evidence="1" id="KW-1133">Transmembrane helix</keyword>
<feature type="transmembrane region" description="Helical" evidence="1">
    <location>
        <begin position="613"/>
        <end position="629"/>
    </location>
</feature>
<feature type="transmembrane region" description="Helical" evidence="1">
    <location>
        <begin position="196"/>
        <end position="217"/>
    </location>
</feature>
<keyword evidence="1" id="KW-0812">Transmembrane</keyword>